<keyword evidence="24" id="KW-1185">Reference proteome</keyword>
<dbReference type="FunFam" id="3.30.200.20:FF:000003">
    <property type="entry name" value="Non-specific serine/threonine protein kinase"/>
    <property type="match status" value="1"/>
</dbReference>
<dbReference type="Pfam" id="PF00069">
    <property type="entry name" value="Pkinase"/>
    <property type="match status" value="1"/>
</dbReference>
<feature type="region of interest" description="Disordered" evidence="21">
    <location>
        <begin position="365"/>
        <end position="389"/>
    </location>
</feature>
<dbReference type="InterPro" id="IPR017441">
    <property type="entry name" value="Protein_kinase_ATP_BS"/>
</dbReference>
<dbReference type="PANTHER" id="PTHR24346:SF45">
    <property type="entry name" value="PROTEIN KINASE DOMAIN-CONTAINING PROTEIN"/>
    <property type="match status" value="1"/>
</dbReference>
<feature type="binding site" evidence="20">
    <location>
        <position position="48"/>
    </location>
    <ligand>
        <name>ATP</name>
        <dbReference type="ChEBI" id="CHEBI:30616"/>
    </ligand>
</feature>
<keyword evidence="8" id="KW-0808">Transferase</keyword>
<comment type="subcellular location">
    <subcellularLocation>
        <location evidence="2">Nucleus</location>
    </subcellularLocation>
</comment>
<dbReference type="GO" id="GO:0035556">
    <property type="term" value="P:intracellular signal transduction"/>
    <property type="evidence" value="ECO:0007669"/>
    <property type="project" value="TreeGrafter"/>
</dbReference>
<name>A0A4Y2J8J9_ARAVE</name>
<dbReference type="FunFam" id="1.10.510.10:FF:000166">
    <property type="entry name" value="SNF-related serine/threonine-protein kinase"/>
    <property type="match status" value="1"/>
</dbReference>
<feature type="compositionally biased region" description="Low complexity" evidence="21">
    <location>
        <begin position="365"/>
        <end position="376"/>
    </location>
</feature>
<keyword evidence="6" id="KW-0723">Serine/threonine-protein kinase</keyword>
<dbReference type="GO" id="GO:0005634">
    <property type="term" value="C:nucleus"/>
    <property type="evidence" value="ECO:0007669"/>
    <property type="project" value="UniProtKB-SubCell"/>
</dbReference>
<evidence type="ECO:0000256" key="15">
    <source>
        <dbReference type="ARBA" id="ARBA00047899"/>
    </source>
</evidence>
<evidence type="ECO:0000256" key="13">
    <source>
        <dbReference type="ARBA" id="ARBA00022842"/>
    </source>
</evidence>
<dbReference type="CDD" id="cd14339">
    <property type="entry name" value="UBA_SNRK"/>
    <property type="match status" value="1"/>
</dbReference>
<dbReference type="AlphaFoldDB" id="A0A4Y2J8J9"/>
<keyword evidence="12 20" id="KW-0067">ATP-binding</keyword>
<feature type="compositionally biased region" description="Low complexity" evidence="21">
    <location>
        <begin position="441"/>
        <end position="454"/>
    </location>
</feature>
<dbReference type="InterPro" id="IPR008271">
    <property type="entry name" value="Ser/Thr_kinase_AS"/>
</dbReference>
<evidence type="ECO:0000256" key="11">
    <source>
        <dbReference type="ARBA" id="ARBA00022777"/>
    </source>
</evidence>
<evidence type="ECO:0000256" key="3">
    <source>
        <dbReference type="ARBA" id="ARBA00006692"/>
    </source>
</evidence>
<evidence type="ECO:0000259" key="22">
    <source>
        <dbReference type="PROSITE" id="PS50011"/>
    </source>
</evidence>
<feature type="region of interest" description="Disordered" evidence="21">
    <location>
        <begin position="441"/>
        <end position="559"/>
    </location>
</feature>
<evidence type="ECO:0000256" key="1">
    <source>
        <dbReference type="ARBA" id="ARBA00001946"/>
    </source>
</evidence>
<keyword evidence="13" id="KW-0460">Magnesium</keyword>
<comment type="catalytic activity">
    <reaction evidence="15">
        <text>L-threonyl-[protein] + ATP = O-phospho-L-threonyl-[protein] + ADP + H(+)</text>
        <dbReference type="Rhea" id="RHEA:46608"/>
        <dbReference type="Rhea" id="RHEA-COMP:11060"/>
        <dbReference type="Rhea" id="RHEA-COMP:11605"/>
        <dbReference type="ChEBI" id="CHEBI:15378"/>
        <dbReference type="ChEBI" id="CHEBI:30013"/>
        <dbReference type="ChEBI" id="CHEBI:30616"/>
        <dbReference type="ChEBI" id="CHEBI:61977"/>
        <dbReference type="ChEBI" id="CHEBI:456216"/>
        <dbReference type="EC" id="2.7.11.1"/>
    </reaction>
</comment>
<keyword evidence="11 23" id="KW-0418">Kinase</keyword>
<evidence type="ECO:0000256" key="2">
    <source>
        <dbReference type="ARBA" id="ARBA00004123"/>
    </source>
</evidence>
<dbReference type="EMBL" id="BGPR01003250">
    <property type="protein sequence ID" value="GBM85628.1"/>
    <property type="molecule type" value="Genomic_DNA"/>
</dbReference>
<dbReference type="OrthoDB" id="193931at2759"/>
<evidence type="ECO:0000256" key="7">
    <source>
        <dbReference type="ARBA" id="ARBA00022553"/>
    </source>
</evidence>
<dbReference type="SMART" id="SM00220">
    <property type="entry name" value="S_TKc"/>
    <property type="match status" value="1"/>
</dbReference>
<dbReference type="SUPFAM" id="SSF56112">
    <property type="entry name" value="Protein kinase-like (PK-like)"/>
    <property type="match status" value="1"/>
</dbReference>
<keyword evidence="10 20" id="KW-0547">Nucleotide-binding</keyword>
<evidence type="ECO:0000256" key="8">
    <source>
        <dbReference type="ARBA" id="ARBA00022679"/>
    </source>
</evidence>
<dbReference type="CDD" id="cd14074">
    <property type="entry name" value="STKc_SNRK"/>
    <property type="match status" value="1"/>
</dbReference>
<keyword evidence="14" id="KW-0539">Nucleus</keyword>
<evidence type="ECO:0000313" key="23">
    <source>
        <dbReference type="EMBL" id="GBM85628.1"/>
    </source>
</evidence>
<dbReference type="PROSITE" id="PS00108">
    <property type="entry name" value="PROTEIN_KINASE_ST"/>
    <property type="match status" value="1"/>
</dbReference>
<evidence type="ECO:0000256" key="21">
    <source>
        <dbReference type="SAM" id="MobiDB-lite"/>
    </source>
</evidence>
<keyword evidence="5" id="KW-0488">Methylation</keyword>
<dbReference type="GO" id="GO:0005524">
    <property type="term" value="F:ATP binding"/>
    <property type="evidence" value="ECO:0007669"/>
    <property type="project" value="UniProtKB-UniRule"/>
</dbReference>
<evidence type="ECO:0000256" key="18">
    <source>
        <dbReference type="ARBA" id="ARBA00074971"/>
    </source>
</evidence>
<evidence type="ECO:0000256" key="19">
    <source>
        <dbReference type="ARBA" id="ARBA00077142"/>
    </source>
</evidence>
<evidence type="ECO:0000256" key="20">
    <source>
        <dbReference type="PROSITE-ProRule" id="PRU10141"/>
    </source>
</evidence>
<keyword evidence="9" id="KW-0479">Metal-binding</keyword>
<evidence type="ECO:0000256" key="14">
    <source>
        <dbReference type="ARBA" id="ARBA00023242"/>
    </source>
</evidence>
<evidence type="ECO:0000256" key="9">
    <source>
        <dbReference type="ARBA" id="ARBA00022723"/>
    </source>
</evidence>
<comment type="function">
    <text evidence="17">May play a role in hematopoietic cell proliferation or differentiation. Potential mediator of neuronal apoptosis.</text>
</comment>
<dbReference type="GO" id="GO:0005737">
    <property type="term" value="C:cytoplasm"/>
    <property type="evidence" value="ECO:0007669"/>
    <property type="project" value="TreeGrafter"/>
</dbReference>
<keyword evidence="7" id="KW-0597">Phosphoprotein</keyword>
<comment type="similarity">
    <text evidence="3">Belongs to the protein kinase superfamily. CAMK Ser/Thr protein kinase family.</text>
</comment>
<protein>
    <recommendedName>
        <fullName evidence="18">SNF-related serine/threonine-protein kinase</fullName>
        <ecNumber evidence="4">2.7.11.1</ecNumber>
    </recommendedName>
    <alternativeName>
        <fullName evidence="19">SNF1-related kinase</fullName>
    </alternativeName>
</protein>
<feature type="region of interest" description="Disordered" evidence="21">
    <location>
        <begin position="585"/>
        <end position="607"/>
    </location>
</feature>
<evidence type="ECO:0000256" key="17">
    <source>
        <dbReference type="ARBA" id="ARBA00054738"/>
    </source>
</evidence>
<evidence type="ECO:0000256" key="16">
    <source>
        <dbReference type="ARBA" id="ARBA00048679"/>
    </source>
</evidence>
<dbReference type="InterPro" id="IPR011009">
    <property type="entry name" value="Kinase-like_dom_sf"/>
</dbReference>
<evidence type="ECO:0000313" key="24">
    <source>
        <dbReference type="Proteomes" id="UP000499080"/>
    </source>
</evidence>
<proteinExistence type="inferred from homology"/>
<dbReference type="InterPro" id="IPR000719">
    <property type="entry name" value="Prot_kinase_dom"/>
</dbReference>
<evidence type="ECO:0000256" key="4">
    <source>
        <dbReference type="ARBA" id="ARBA00012513"/>
    </source>
</evidence>
<dbReference type="PROSITE" id="PS50011">
    <property type="entry name" value="PROTEIN_KINASE_DOM"/>
    <property type="match status" value="1"/>
</dbReference>
<dbReference type="EC" id="2.7.11.1" evidence="4"/>
<reference evidence="23 24" key="1">
    <citation type="journal article" date="2019" name="Sci. Rep.">
        <title>Orb-weaving spider Araneus ventricosus genome elucidates the spidroin gene catalogue.</title>
        <authorList>
            <person name="Kono N."/>
            <person name="Nakamura H."/>
            <person name="Ohtoshi R."/>
            <person name="Moran D.A.P."/>
            <person name="Shinohara A."/>
            <person name="Yoshida Y."/>
            <person name="Fujiwara M."/>
            <person name="Mori M."/>
            <person name="Tomita M."/>
            <person name="Arakawa K."/>
        </authorList>
    </citation>
    <scope>NUCLEOTIDE SEQUENCE [LARGE SCALE GENOMIC DNA]</scope>
</reference>
<organism evidence="23 24">
    <name type="scientific">Araneus ventricosus</name>
    <name type="common">Orbweaver spider</name>
    <name type="synonym">Epeira ventricosa</name>
    <dbReference type="NCBI Taxonomy" id="182803"/>
    <lineage>
        <taxon>Eukaryota</taxon>
        <taxon>Metazoa</taxon>
        <taxon>Ecdysozoa</taxon>
        <taxon>Arthropoda</taxon>
        <taxon>Chelicerata</taxon>
        <taxon>Arachnida</taxon>
        <taxon>Araneae</taxon>
        <taxon>Araneomorphae</taxon>
        <taxon>Entelegynae</taxon>
        <taxon>Araneoidea</taxon>
        <taxon>Araneidae</taxon>
        <taxon>Araneus</taxon>
    </lineage>
</organism>
<dbReference type="GO" id="GO:0004674">
    <property type="term" value="F:protein serine/threonine kinase activity"/>
    <property type="evidence" value="ECO:0007669"/>
    <property type="project" value="UniProtKB-KW"/>
</dbReference>
<dbReference type="GO" id="GO:0046872">
    <property type="term" value="F:metal ion binding"/>
    <property type="evidence" value="ECO:0007669"/>
    <property type="project" value="UniProtKB-KW"/>
</dbReference>
<evidence type="ECO:0000256" key="12">
    <source>
        <dbReference type="ARBA" id="ARBA00022840"/>
    </source>
</evidence>
<feature type="compositionally biased region" description="Basic and acidic residues" evidence="21">
    <location>
        <begin position="458"/>
        <end position="480"/>
    </location>
</feature>
<evidence type="ECO:0000256" key="10">
    <source>
        <dbReference type="ARBA" id="ARBA00022741"/>
    </source>
</evidence>
<evidence type="ECO:0000256" key="5">
    <source>
        <dbReference type="ARBA" id="ARBA00022481"/>
    </source>
</evidence>
<evidence type="ECO:0000256" key="6">
    <source>
        <dbReference type="ARBA" id="ARBA00022527"/>
    </source>
</evidence>
<dbReference type="Gene3D" id="1.10.510.10">
    <property type="entry name" value="Transferase(Phosphotransferase) domain 1"/>
    <property type="match status" value="1"/>
</dbReference>
<comment type="caution">
    <text evidence="23">The sequence shown here is derived from an EMBL/GenBank/DDBJ whole genome shotgun (WGS) entry which is preliminary data.</text>
</comment>
<gene>
    <name evidence="23" type="primary">SNRK</name>
    <name evidence="23" type="ORF">AVEN_45824_1</name>
</gene>
<dbReference type="PANTHER" id="PTHR24346">
    <property type="entry name" value="MAP/MICROTUBULE AFFINITY-REGULATING KINASE"/>
    <property type="match status" value="1"/>
</dbReference>
<comment type="cofactor">
    <cofactor evidence="1">
        <name>Mg(2+)</name>
        <dbReference type="ChEBI" id="CHEBI:18420"/>
    </cofactor>
</comment>
<dbReference type="Proteomes" id="UP000499080">
    <property type="component" value="Unassembled WGS sequence"/>
</dbReference>
<feature type="domain" description="Protein kinase" evidence="22">
    <location>
        <begin position="19"/>
        <end position="272"/>
    </location>
</feature>
<feature type="compositionally biased region" description="Low complexity" evidence="21">
    <location>
        <begin position="509"/>
        <end position="520"/>
    </location>
</feature>
<comment type="catalytic activity">
    <reaction evidence="16">
        <text>L-seryl-[protein] + ATP = O-phospho-L-seryl-[protein] + ADP + H(+)</text>
        <dbReference type="Rhea" id="RHEA:17989"/>
        <dbReference type="Rhea" id="RHEA-COMP:9863"/>
        <dbReference type="Rhea" id="RHEA-COMP:11604"/>
        <dbReference type="ChEBI" id="CHEBI:15378"/>
        <dbReference type="ChEBI" id="CHEBI:29999"/>
        <dbReference type="ChEBI" id="CHEBI:30616"/>
        <dbReference type="ChEBI" id="CHEBI:83421"/>
        <dbReference type="ChEBI" id="CHEBI:456216"/>
        <dbReference type="EC" id="2.7.11.1"/>
    </reaction>
</comment>
<sequence length="848" mass="94343">MMSRSRNNAHYDGKIAGLYDLGDTLGRGHFAVVKLAKHVFTGEQVAVKVIDKTRLDDVSRAHLFQEVRCMKLVQHPNVVRLYDVIDTQTKLYLILELGDGGDMYDYILKHENGVDEETAKKYFRQIVHAISYCHKLHVVHRDLKPENVVFFEKLGMVKLTDFGFSNKFCPGQKLETSCGSLAYSAPEILLGDSYDAPKVDVWSLGVILYMLVCGRAPFQEANDSETLTMIMDCKYTIPQHLSPECVRLIGAMLIRDPEKRATLEQIANNEWLNSGDAIQPADHLPLISREHLSEEDHTHIVQKMVNGNIASKEEIIEALDKNEYNHITATYFLLAERKLRAQRQERAQMINSRISRTDLSPVALTPSVSSAVPSPAQEKPNASVEGLLSPCLPSKPMQANDFNPHFGLMDVSSRFSMEATGPSIPFQRKCSIVREEEDACSTASGASSPAKSPSIESKSLKEQLSKLEEDKNESSDKASDKISSPSKPAFSLPVPNRSNFLPPFDGKTSKLSLDLDSSSSHKGNRRLHSVQSSPQLPLNEINEENDNSGKTTPSHIGAARKKYVGKLQSRNTAISQLMMKKMEQQRSEKIGENPESSVKMESSEKDDSVKCEIGCNESMSNQDSKLVSLTISHEPSRHRELEGSKSWKDSTSDCQNQQVKKATFAHSVFSTESTDSLDFLSDNQPRLTSSMSCGDLSADTGRCVPQERPAVVRSDSISLTEIPQLAAEEVKEERRHKPFVDSTFNRYTSSIGNSVSLNSGLSSLQRHKLNLKGDLHRSQPDKISDKNGRVSTLGRFVHAGSRSANRQRLDINQNGWKKNERKKELSAGRGSQQAVVDMKLASKCCMLC</sequence>
<dbReference type="PROSITE" id="PS00107">
    <property type="entry name" value="PROTEIN_KINASE_ATP"/>
    <property type="match status" value="1"/>
</dbReference>
<accession>A0A4Y2J8J9</accession>